<keyword evidence="1" id="KW-0472">Membrane</keyword>
<dbReference type="HOGENOM" id="CLU_1793838_0_0_9"/>
<comment type="caution">
    <text evidence="2">The sequence shown here is derived from an EMBL/GenBank/DDBJ whole genome shotgun (WGS) entry which is preliminary data.</text>
</comment>
<accession>H3NPX3</accession>
<reference evidence="2 3" key="1">
    <citation type="submission" date="2012-01" db="EMBL/GenBank/DDBJ databases">
        <title>The Genome Sequence of Helcococcus kunzii ATCC 51366.</title>
        <authorList>
            <consortium name="The Broad Institute Genome Sequencing Platform"/>
            <person name="Earl A."/>
            <person name="Ward D."/>
            <person name="Feldgarden M."/>
            <person name="Gevers D."/>
            <person name="Huys G."/>
            <person name="Young S.K."/>
            <person name="Zeng Q."/>
            <person name="Gargeya S."/>
            <person name="Fitzgerald M."/>
            <person name="Haas B."/>
            <person name="Abouelleil A."/>
            <person name="Alvarado L."/>
            <person name="Arachchi H.M."/>
            <person name="Berlin A."/>
            <person name="Chapman S.B."/>
            <person name="Gearin G."/>
            <person name="Goldberg J."/>
            <person name="Griggs A."/>
            <person name="Gujja S."/>
            <person name="Hansen M."/>
            <person name="Heiman D."/>
            <person name="Howarth C."/>
            <person name="Larimer J."/>
            <person name="Lui A."/>
            <person name="MacDonald P.J.P."/>
            <person name="McCowen C."/>
            <person name="Montmayeur A."/>
            <person name="Murphy C."/>
            <person name="Neiman D."/>
            <person name="Pearson M."/>
            <person name="Priest M."/>
            <person name="Roberts A."/>
            <person name="Saif S."/>
            <person name="Shea T."/>
            <person name="Sisk P."/>
            <person name="Stolte C."/>
            <person name="Sykes S."/>
            <person name="Wortman J."/>
            <person name="Nusbaum C."/>
            <person name="Birren B."/>
        </authorList>
    </citation>
    <scope>NUCLEOTIDE SEQUENCE [LARGE SCALE GENOMIC DNA]</scope>
    <source>
        <strain evidence="2 3">ATCC 51366</strain>
    </source>
</reference>
<proteinExistence type="predicted"/>
<dbReference type="GeneID" id="96999358"/>
<protein>
    <submittedName>
        <fullName evidence="2">Uncharacterized protein</fullName>
    </submittedName>
</protein>
<sequence>MKKRNKILLIVLVVLIPIVWFVVGRIKNSAKDALLERWKDVKLPQSASVKEEYSDVGFHGEGSTILKVEANEKDIKGTDLERGKDIDVAPRFSELVENINEKSKKNIELNNLEYVSIHEKKEKSGKLVFTYSEKDKCYYLFEDK</sequence>
<keyword evidence="3" id="KW-1185">Reference proteome</keyword>
<organism evidence="2 3">
    <name type="scientific">Helcococcus kunzii ATCC 51366</name>
    <dbReference type="NCBI Taxonomy" id="883114"/>
    <lineage>
        <taxon>Bacteria</taxon>
        <taxon>Bacillati</taxon>
        <taxon>Bacillota</taxon>
        <taxon>Tissierellia</taxon>
        <taxon>Tissierellales</taxon>
        <taxon>Peptoniphilaceae</taxon>
        <taxon>Helcococcus</taxon>
    </lineage>
</organism>
<dbReference type="AlphaFoldDB" id="H3NPX3"/>
<dbReference type="EMBL" id="AGEI01000024">
    <property type="protein sequence ID" value="EHR33351.1"/>
    <property type="molecule type" value="Genomic_DNA"/>
</dbReference>
<keyword evidence="1" id="KW-1133">Transmembrane helix</keyword>
<dbReference type="Proteomes" id="UP000004191">
    <property type="component" value="Unassembled WGS sequence"/>
</dbReference>
<gene>
    <name evidence="2" type="ORF">HMPREF9709_01395</name>
</gene>
<dbReference type="RefSeq" id="WP_005398910.1">
    <property type="nucleotide sequence ID" value="NZ_JH601088.1"/>
</dbReference>
<name>H3NPX3_9FIRM</name>
<feature type="transmembrane region" description="Helical" evidence="1">
    <location>
        <begin position="7"/>
        <end position="26"/>
    </location>
</feature>
<evidence type="ECO:0000256" key="1">
    <source>
        <dbReference type="SAM" id="Phobius"/>
    </source>
</evidence>
<dbReference type="OrthoDB" id="1702842at2"/>
<evidence type="ECO:0000313" key="3">
    <source>
        <dbReference type="Proteomes" id="UP000004191"/>
    </source>
</evidence>
<evidence type="ECO:0000313" key="2">
    <source>
        <dbReference type="EMBL" id="EHR33351.1"/>
    </source>
</evidence>
<keyword evidence="1" id="KW-0812">Transmembrane</keyword>